<sequence length="352" mass="39072">KNVFYATMAIYAVGAIGIVFSYSYYLILIFLALLLLAAGGEMNTIMVFTHEIMPSEHRSSAMLLEVDFISIGGLVLALVSFSTAYSSIMFQRLMIGITMLIVLAILAIARSKIPESFLWLASRGNKEQARNDTIKYYGNSTYLTRTNNGKYLENEDIEKIKKLPLKLFAAITMAFADGVGFGLVAYVLGPIYFEKYTALILLVASIAGAFAGLIGFLGSRIGRKSMLLYGYTGAFIVTLLTYATIRTWTTYLIFFWLIVIAVNAFISIVYVSEEAYKSEIWDTRHRASFTALIRFTSAAAYIVVIYTTASLSLNSYILFNIFVWAVGVIGAASWYVFGYETGKNIPVEEINA</sequence>
<feature type="transmembrane region" description="Helical" evidence="6">
    <location>
        <begin position="199"/>
        <end position="219"/>
    </location>
</feature>
<evidence type="ECO:0000256" key="4">
    <source>
        <dbReference type="ARBA" id="ARBA00022989"/>
    </source>
</evidence>
<feature type="transmembrane region" description="Helical" evidence="6">
    <location>
        <begin position="291"/>
        <end position="309"/>
    </location>
</feature>
<comment type="subcellular location">
    <subcellularLocation>
        <location evidence="1">Membrane</location>
        <topology evidence="1">Multi-pass membrane protein</topology>
    </subcellularLocation>
</comment>
<evidence type="ECO:0000256" key="5">
    <source>
        <dbReference type="ARBA" id="ARBA00023136"/>
    </source>
</evidence>
<feature type="transmembrane region" description="Helical" evidence="6">
    <location>
        <begin position="251"/>
        <end position="271"/>
    </location>
</feature>
<reference evidence="8 9" key="1">
    <citation type="submission" date="2020-05" db="EMBL/GenBank/DDBJ databases">
        <authorList>
            <person name="Zhang R."/>
        </authorList>
    </citation>
    <scope>NUCLEOTIDE SEQUENCE [LARGE SCALE GENOMIC DNA]</scope>
    <source>
        <strain evidence="8 9">DSM 28986</strain>
    </source>
</reference>
<evidence type="ECO:0000256" key="2">
    <source>
        <dbReference type="ARBA" id="ARBA00010992"/>
    </source>
</evidence>
<keyword evidence="3 6" id="KW-0812">Transmembrane</keyword>
<organism evidence="8 9">
    <name type="scientific">Ferroplasma acidiphilum</name>
    <dbReference type="NCBI Taxonomy" id="74969"/>
    <lineage>
        <taxon>Archaea</taxon>
        <taxon>Methanobacteriati</taxon>
        <taxon>Thermoplasmatota</taxon>
        <taxon>Thermoplasmata</taxon>
        <taxon>Thermoplasmatales</taxon>
        <taxon>Ferroplasmaceae</taxon>
        <taxon>Ferroplasma</taxon>
    </lineage>
</organism>
<dbReference type="GO" id="GO:0016020">
    <property type="term" value="C:membrane"/>
    <property type="evidence" value="ECO:0007669"/>
    <property type="project" value="UniProtKB-SubCell"/>
</dbReference>
<feature type="transmembrane region" description="Helical" evidence="6">
    <location>
        <begin position="226"/>
        <end position="245"/>
    </location>
</feature>
<evidence type="ECO:0000313" key="8">
    <source>
        <dbReference type="EMBL" id="NOL59222.1"/>
    </source>
</evidence>
<dbReference type="InterPro" id="IPR036259">
    <property type="entry name" value="MFS_trans_sf"/>
</dbReference>
<keyword evidence="5 6" id="KW-0472">Membrane</keyword>
<feature type="transmembrane region" description="Helical" evidence="6">
    <location>
        <begin position="61"/>
        <end position="82"/>
    </location>
</feature>
<dbReference type="SUPFAM" id="SSF103473">
    <property type="entry name" value="MFS general substrate transporter"/>
    <property type="match status" value="1"/>
</dbReference>
<feature type="non-terminal residue" evidence="8">
    <location>
        <position position="1"/>
    </location>
</feature>
<dbReference type="EMBL" id="JABGBP010000002">
    <property type="protein sequence ID" value="NOL59222.1"/>
    <property type="molecule type" value="Genomic_DNA"/>
</dbReference>
<evidence type="ECO:0000256" key="3">
    <source>
        <dbReference type="ARBA" id="ARBA00022692"/>
    </source>
</evidence>
<comment type="caution">
    <text evidence="8">The sequence shown here is derived from an EMBL/GenBank/DDBJ whole genome shotgun (WGS) entry which is preliminary data.</text>
</comment>
<feature type="transmembrane region" description="Helical" evidence="6">
    <location>
        <begin position="12"/>
        <end position="40"/>
    </location>
</feature>
<feature type="transmembrane region" description="Helical" evidence="6">
    <location>
        <begin position="88"/>
        <end position="109"/>
    </location>
</feature>
<evidence type="ECO:0000256" key="6">
    <source>
        <dbReference type="SAM" id="Phobius"/>
    </source>
</evidence>
<evidence type="ECO:0000259" key="7">
    <source>
        <dbReference type="PROSITE" id="PS50850"/>
    </source>
</evidence>
<keyword evidence="4 6" id="KW-1133">Transmembrane helix</keyword>
<dbReference type="PROSITE" id="PS50850">
    <property type="entry name" value="MFS"/>
    <property type="match status" value="1"/>
</dbReference>
<protein>
    <submittedName>
        <fullName evidence="8">MFS transporter</fullName>
    </submittedName>
</protein>
<dbReference type="InterPro" id="IPR005828">
    <property type="entry name" value="MFS_sugar_transport-like"/>
</dbReference>
<dbReference type="PANTHER" id="PTHR48022:SF2">
    <property type="entry name" value="PLASTIDIC GLUCOSE TRANSPORTER 4"/>
    <property type="match status" value="1"/>
</dbReference>
<dbReference type="InterPro" id="IPR020846">
    <property type="entry name" value="MFS_dom"/>
</dbReference>
<dbReference type="Gene3D" id="1.20.1250.20">
    <property type="entry name" value="MFS general substrate transporter like domains"/>
    <property type="match status" value="1"/>
</dbReference>
<dbReference type="RefSeq" id="WP_171481118.1">
    <property type="nucleotide sequence ID" value="NZ_JABGBP010000002.1"/>
</dbReference>
<accession>A0A7K4FJJ7</accession>
<evidence type="ECO:0000256" key="1">
    <source>
        <dbReference type="ARBA" id="ARBA00004141"/>
    </source>
</evidence>
<gene>
    <name evidence="8" type="ORF">HLB00_00010</name>
</gene>
<feature type="transmembrane region" description="Helical" evidence="6">
    <location>
        <begin position="167"/>
        <end position="193"/>
    </location>
</feature>
<dbReference type="GO" id="GO:0005351">
    <property type="term" value="F:carbohydrate:proton symporter activity"/>
    <property type="evidence" value="ECO:0007669"/>
    <property type="project" value="TreeGrafter"/>
</dbReference>
<dbReference type="Pfam" id="PF00083">
    <property type="entry name" value="Sugar_tr"/>
    <property type="match status" value="1"/>
</dbReference>
<dbReference type="InterPro" id="IPR050360">
    <property type="entry name" value="MFS_Sugar_Transporters"/>
</dbReference>
<comment type="similarity">
    <text evidence="2">Belongs to the major facilitator superfamily. Sugar transporter (TC 2.A.1.1) family.</text>
</comment>
<dbReference type="PANTHER" id="PTHR48022">
    <property type="entry name" value="PLASTIDIC GLUCOSE TRANSPORTER 4"/>
    <property type="match status" value="1"/>
</dbReference>
<feature type="domain" description="Major facilitator superfamily (MFS) profile" evidence="7">
    <location>
        <begin position="1"/>
        <end position="342"/>
    </location>
</feature>
<dbReference type="AlphaFoldDB" id="A0A7K4FJJ7"/>
<evidence type="ECO:0000313" key="9">
    <source>
        <dbReference type="Proteomes" id="UP000546917"/>
    </source>
</evidence>
<feature type="transmembrane region" description="Helical" evidence="6">
    <location>
        <begin position="315"/>
        <end position="337"/>
    </location>
</feature>
<dbReference type="Proteomes" id="UP000546917">
    <property type="component" value="Unassembled WGS sequence"/>
</dbReference>
<proteinExistence type="inferred from homology"/>
<name>A0A7K4FJJ7_9ARCH</name>